<dbReference type="InterPro" id="IPR002018">
    <property type="entry name" value="CarbesteraseB"/>
</dbReference>
<keyword evidence="6" id="KW-1185">Reference proteome</keyword>
<organism evidence="5 6">
    <name type="scientific">Extremus antarcticus</name>
    <dbReference type="NCBI Taxonomy" id="702011"/>
    <lineage>
        <taxon>Eukaryota</taxon>
        <taxon>Fungi</taxon>
        <taxon>Dikarya</taxon>
        <taxon>Ascomycota</taxon>
        <taxon>Pezizomycotina</taxon>
        <taxon>Dothideomycetes</taxon>
        <taxon>Dothideomycetidae</taxon>
        <taxon>Mycosphaerellales</taxon>
        <taxon>Extremaceae</taxon>
        <taxon>Extremus</taxon>
    </lineage>
</organism>
<evidence type="ECO:0000259" key="4">
    <source>
        <dbReference type="Pfam" id="PF06985"/>
    </source>
</evidence>
<accession>A0AAJ0LW89</accession>
<evidence type="ECO:0008006" key="7">
    <source>
        <dbReference type="Google" id="ProtNLM"/>
    </source>
</evidence>
<proteinExistence type="inferred from homology"/>
<comment type="caution">
    <text evidence="5">The sequence shown here is derived from an EMBL/GenBank/DDBJ whole genome shotgun (WGS) entry which is preliminary data.</text>
</comment>
<dbReference type="EMBL" id="JAWDJX010000002">
    <property type="protein sequence ID" value="KAK3057860.1"/>
    <property type="molecule type" value="Genomic_DNA"/>
</dbReference>
<evidence type="ECO:0000313" key="5">
    <source>
        <dbReference type="EMBL" id="KAK3057860.1"/>
    </source>
</evidence>
<evidence type="ECO:0000256" key="1">
    <source>
        <dbReference type="ARBA" id="ARBA00005964"/>
    </source>
</evidence>
<feature type="domain" description="Carboxylesterase type B" evidence="3">
    <location>
        <begin position="554"/>
        <end position="948"/>
    </location>
</feature>
<evidence type="ECO:0000313" key="6">
    <source>
        <dbReference type="Proteomes" id="UP001271007"/>
    </source>
</evidence>
<name>A0AAJ0LW89_9PEZI</name>
<dbReference type="PANTHER" id="PTHR43918">
    <property type="entry name" value="ACETYLCHOLINESTERASE"/>
    <property type="match status" value="1"/>
</dbReference>
<dbReference type="Gene3D" id="3.40.50.1820">
    <property type="entry name" value="alpha/beta hydrolase"/>
    <property type="match status" value="1"/>
</dbReference>
<protein>
    <recommendedName>
        <fullName evidence="7">Carboxylesterase</fullName>
    </recommendedName>
</protein>
<dbReference type="AlphaFoldDB" id="A0AAJ0LW89"/>
<dbReference type="InterPro" id="IPR029058">
    <property type="entry name" value="AB_hydrolase_fold"/>
</dbReference>
<dbReference type="GO" id="GO:0052689">
    <property type="term" value="F:carboxylic ester hydrolase activity"/>
    <property type="evidence" value="ECO:0007669"/>
    <property type="project" value="TreeGrafter"/>
</dbReference>
<evidence type="ECO:0000256" key="2">
    <source>
        <dbReference type="ARBA" id="ARBA00022801"/>
    </source>
</evidence>
<dbReference type="InterPro" id="IPR010730">
    <property type="entry name" value="HET"/>
</dbReference>
<dbReference type="PROSITE" id="PS00122">
    <property type="entry name" value="CARBOXYLESTERASE_B_1"/>
    <property type="match status" value="1"/>
</dbReference>
<dbReference type="InterPro" id="IPR050654">
    <property type="entry name" value="AChE-related_enzymes"/>
</dbReference>
<dbReference type="Pfam" id="PF06985">
    <property type="entry name" value="HET"/>
    <property type="match status" value="1"/>
</dbReference>
<feature type="domain" description="Heterokaryon incompatibility" evidence="4">
    <location>
        <begin position="147"/>
        <end position="286"/>
    </location>
</feature>
<dbReference type="PANTHER" id="PTHR43918:SF4">
    <property type="entry name" value="CARBOXYLIC ESTER HYDROLASE"/>
    <property type="match status" value="1"/>
</dbReference>
<comment type="similarity">
    <text evidence="1">Belongs to the type-B carboxylesterase/lipase family.</text>
</comment>
<dbReference type="Pfam" id="PF00135">
    <property type="entry name" value="COesterase"/>
    <property type="match status" value="1"/>
</dbReference>
<dbReference type="Proteomes" id="UP001271007">
    <property type="component" value="Unassembled WGS sequence"/>
</dbReference>
<evidence type="ECO:0000259" key="3">
    <source>
        <dbReference type="Pfam" id="PF00135"/>
    </source>
</evidence>
<reference evidence="5" key="1">
    <citation type="submission" date="2023-04" db="EMBL/GenBank/DDBJ databases">
        <title>Black Yeasts Isolated from many extreme environments.</title>
        <authorList>
            <person name="Coleine C."/>
            <person name="Stajich J.E."/>
            <person name="Selbmann L."/>
        </authorList>
    </citation>
    <scope>NUCLEOTIDE SEQUENCE</scope>
    <source>
        <strain evidence="5">CCFEE 5312</strain>
    </source>
</reference>
<dbReference type="InterPro" id="IPR019826">
    <property type="entry name" value="Carboxylesterase_B_AS"/>
</dbReference>
<gene>
    <name evidence="5" type="ORF">LTR09_000935</name>
</gene>
<keyword evidence="2" id="KW-0378">Hydrolase</keyword>
<sequence>MCLCLFDLTPNPHSGSQEVTLVLSWTLFRMEHHMDINTLEKTKTSKHLTAILDPPAPEEEVHRTVTVGSDGLIIAQGPPGKSQTSLGSVPLNLAAVNIDKVRTWLQLCSDEHQFYCTRTLSDKLNNIRLIDASTRTIVPYSSGSCDYLTLSYVWGQVIQNFPGAGRVGTILPTLPRTLEDAMTLTLQLGKRYIWIDAVCIDQTDPVDREAQVSIMSEIYGGSYATIIALAGQDADAGLPRVSRSRSDLCAQLSCIIDGVKLLTMGPTLEHLLSTTKWYSRAWTYQEARLTPRCITHVKDGLSAFSGMLQALRENAYQNGFLWGLPLAHLNWAMAWQAHSSDDSQNPHFPTWSWLSNEGGMWPGAPSFGGDGPKPDACSFDLDFWVCNPSSPSRRSRVFGQRYEDMAQEYLDVFTGDPLSRPLSFEIRGTHDIPPDLEESKYDRLLFFEGFAFHFAVHERWEMAGNEDHSMCTIEVAGEDIFGTTTYDPSSSWSRAGKQLWLLLTRHVEEEDVVHNVMLLKRAGGCFFRADMLHFLVPIGSGCDHHPSNTSNATALSNLPVRVWLYGGGETNGGIADPMYDGCASASNAILVNVNYRLGALGYLALPKAGFEGNQGIQDQLLALRWVQDNIGRFGGDADKVMLHGQSAGAANAYLLASLPQAPELFSSVILQSGGGRDYETCTTAYEVWDAYAKALKCGVDDAGCISSKPVKELVAAFEKLPVLNSGFGHFPGLNVDSVLASSAGPFVDGKIVPAQPSEVGVQVPSVFGFAAQDGALFAISAFPDPLSISPQNYTAFLTQTYGAPAARTISKIIPFAAFNATGATGFAAIEYVYTLSQYACPTRRGLNKAVANGLPTWAYEFNHTLSYPWIPGVPKSALALLGPTHTSEIPFVFGHTAGLPAPNGTCAFGVKEVALSQFISGAWTNMAEMGRPERECEVWPEYKGAQESRGVTFNNAPVAGVIDFSVCELFDLVREAQLAAVSNQTCLSDPAPAPGSASPAAPVASAANARLRTADFIARGLAMA</sequence>
<dbReference type="SUPFAM" id="SSF53474">
    <property type="entry name" value="alpha/beta-Hydrolases"/>
    <property type="match status" value="1"/>
</dbReference>